<dbReference type="AlphaFoldDB" id="A0A444Z8T3"/>
<name>A0A444Z8T3_ARAHY</name>
<comment type="caution">
    <text evidence="3">The sequence shown here is derived from an EMBL/GenBank/DDBJ whole genome shotgun (WGS) entry which is preliminary data.</text>
</comment>
<dbReference type="Proteomes" id="UP000289738">
    <property type="component" value="Chromosome B05"/>
</dbReference>
<dbReference type="EMBL" id="SDMP01000015">
    <property type="protein sequence ID" value="RYR10583.1"/>
    <property type="molecule type" value="Genomic_DNA"/>
</dbReference>
<evidence type="ECO:0000313" key="4">
    <source>
        <dbReference type="Proteomes" id="UP000289738"/>
    </source>
</evidence>
<sequence length="334" mass="38647">MLELFVYPVEVGGRVSSADTVDDRPLSGAVRRTIRRTIVDLNMLPEGSQEGSNVKVRNVDLMDDGVESRDGSAIRDPMMEEYEVNPDDGDNADEEPPEIPDDGDEEEEMNYYGDAQMVLTKPAISRPYDRPDHFTRLNLDIMTSDWSFTQGGPEEDPSNEFEVGQQFKNKEEVMLVVKQYSIRRAADYKIVESDQLRHNAQCIQFKPGCNWDILISYRRKQEKWEIRRYTGPHACMQTSMGQDHDRLDSKVIAQHIFSMVKADPTISIKIFQGGVKNHFGYKASYRKVWVAKQRIIARIYGDWEESYNELPRWLFAMQMYLPGKIYFKFGQSLL</sequence>
<evidence type="ECO:0000313" key="3">
    <source>
        <dbReference type="EMBL" id="RYR10583.1"/>
    </source>
</evidence>
<feature type="region of interest" description="Disordered" evidence="1">
    <location>
        <begin position="82"/>
        <end position="107"/>
    </location>
</feature>
<dbReference type="PANTHER" id="PTHR31973:SF195">
    <property type="entry name" value="MUDR FAMILY TRANSPOSASE"/>
    <property type="match status" value="1"/>
</dbReference>
<organism evidence="3 4">
    <name type="scientific">Arachis hypogaea</name>
    <name type="common">Peanut</name>
    <dbReference type="NCBI Taxonomy" id="3818"/>
    <lineage>
        <taxon>Eukaryota</taxon>
        <taxon>Viridiplantae</taxon>
        <taxon>Streptophyta</taxon>
        <taxon>Embryophyta</taxon>
        <taxon>Tracheophyta</taxon>
        <taxon>Spermatophyta</taxon>
        <taxon>Magnoliopsida</taxon>
        <taxon>eudicotyledons</taxon>
        <taxon>Gunneridae</taxon>
        <taxon>Pentapetalae</taxon>
        <taxon>rosids</taxon>
        <taxon>fabids</taxon>
        <taxon>Fabales</taxon>
        <taxon>Fabaceae</taxon>
        <taxon>Papilionoideae</taxon>
        <taxon>50 kb inversion clade</taxon>
        <taxon>dalbergioids sensu lato</taxon>
        <taxon>Dalbergieae</taxon>
        <taxon>Pterocarpus clade</taxon>
        <taxon>Arachis</taxon>
    </lineage>
</organism>
<accession>A0A444Z8T3</accession>
<dbReference type="PANTHER" id="PTHR31973">
    <property type="entry name" value="POLYPROTEIN, PUTATIVE-RELATED"/>
    <property type="match status" value="1"/>
</dbReference>
<protein>
    <recommendedName>
        <fullName evidence="2">Transposase MuDR plant domain-containing protein</fullName>
    </recommendedName>
</protein>
<evidence type="ECO:0000259" key="2">
    <source>
        <dbReference type="Pfam" id="PF03108"/>
    </source>
</evidence>
<gene>
    <name evidence="3" type="ORF">Ahy_B05g079018</name>
</gene>
<reference evidence="3 4" key="1">
    <citation type="submission" date="2019-01" db="EMBL/GenBank/DDBJ databases">
        <title>Sequencing of cultivated peanut Arachis hypogaea provides insights into genome evolution and oil improvement.</title>
        <authorList>
            <person name="Chen X."/>
        </authorList>
    </citation>
    <scope>NUCLEOTIDE SEQUENCE [LARGE SCALE GENOMIC DNA]</scope>
    <source>
        <strain evidence="4">cv. Fuhuasheng</strain>
        <tissue evidence="3">Leaves</tissue>
    </source>
</reference>
<evidence type="ECO:0000256" key="1">
    <source>
        <dbReference type="SAM" id="MobiDB-lite"/>
    </source>
</evidence>
<dbReference type="Pfam" id="PF03108">
    <property type="entry name" value="DBD_Tnp_Mut"/>
    <property type="match status" value="1"/>
</dbReference>
<keyword evidence="4" id="KW-1185">Reference proteome</keyword>
<dbReference type="InterPro" id="IPR004332">
    <property type="entry name" value="Transposase_MuDR"/>
</dbReference>
<feature type="domain" description="Transposase MuDR plant" evidence="2">
    <location>
        <begin position="162"/>
        <end position="226"/>
    </location>
</feature>
<proteinExistence type="predicted"/>
<dbReference type="STRING" id="3818.A0A444Z8T3"/>